<comment type="pathway">
    <text evidence="2">Protein modification; protein glycosylation.</text>
</comment>
<dbReference type="AlphaFoldDB" id="A0A0V0JBW0"/>
<keyword evidence="5" id="KW-0812">Transmembrane</keyword>
<protein>
    <submittedName>
        <fullName evidence="11">Beta-1,3-galactosyl-O-glycosyl-glycoprotein beta-1,6-N-acetylglucosaminyltransferase</fullName>
    </submittedName>
</protein>
<evidence type="ECO:0000256" key="4">
    <source>
        <dbReference type="ARBA" id="ARBA00022679"/>
    </source>
</evidence>
<sequence>MKVLCSTKIIIFLGVLLMVGYKLNGWFTGKTFSFSQNLLANRCKILFSDGMTKNHSVSKRLTPLQTQEYFLRLNEHFGEYCQDFKQRLFPREVPISEEERDFPLAFLLTVFKDINQVARLLRLIYRPHNFYVIHVDKKSPITFYKAVQEIAKCFGDNVDVVPQSESIEVKWGDYTVLEQELVAAQLLLTMGKWKYLINLTGQELPLKTNLELVQALRMLNGSNIVDVTLERRNKLRIPNANLSFPVIWLKSAVHMVAKQEFINYMLNDARAIEVREAIRQFAYKGHGSEQLYGTLAYNPHMGAPGACLKIHEETDKNVDKMRLANIIRYKLWYPEPCATHYVRSICILGSQHLPALIRSHKLFANKFHEDYFPEGYDCLEYAIAERTYKGPAPGFDPSVFANLYCSSEHI</sequence>
<keyword evidence="9" id="KW-0325">Glycoprotein</keyword>
<dbReference type="PANTHER" id="PTHR19297:SF185">
    <property type="entry name" value="BETA-1,3-GALACTOSYL-O-GLYCOSYL-GLYCOPROTEIN BETA-1,6-N-ACETYLGLUCOSAMINYLTRANSFERASE 3"/>
    <property type="match status" value="1"/>
</dbReference>
<comment type="subcellular location">
    <subcellularLocation>
        <location evidence="1">Membrane</location>
        <topology evidence="1">Single-pass type II membrane protein</topology>
    </subcellularLocation>
</comment>
<name>A0A0V0JBW0_SCHSO</name>
<evidence type="ECO:0000256" key="7">
    <source>
        <dbReference type="ARBA" id="ARBA00022989"/>
    </source>
</evidence>
<evidence type="ECO:0000256" key="8">
    <source>
        <dbReference type="ARBA" id="ARBA00023136"/>
    </source>
</evidence>
<reference evidence="11" key="1">
    <citation type="submission" date="2016-01" db="EMBL/GenBank/DDBJ databases">
        <title>Reference transcriptome for the parasite Schistocephalus solidus: insights into the molecular evolution of parasitism.</title>
        <authorList>
            <person name="Hebert F.O."/>
            <person name="Grambauer S."/>
            <person name="Barber I."/>
            <person name="Landry C.R."/>
            <person name="Aubin-Horth N."/>
        </authorList>
    </citation>
    <scope>NUCLEOTIDE SEQUENCE</scope>
</reference>
<keyword evidence="7" id="KW-1133">Transmembrane helix</keyword>
<evidence type="ECO:0000256" key="5">
    <source>
        <dbReference type="ARBA" id="ARBA00022692"/>
    </source>
</evidence>
<evidence type="ECO:0000256" key="6">
    <source>
        <dbReference type="ARBA" id="ARBA00022968"/>
    </source>
</evidence>
<proteinExistence type="inferred from homology"/>
<evidence type="ECO:0000256" key="9">
    <source>
        <dbReference type="ARBA" id="ARBA00023180"/>
    </source>
</evidence>
<dbReference type="PANTHER" id="PTHR19297">
    <property type="entry name" value="GLYCOSYLTRANSFERASE 14 FAMILY MEMBER"/>
    <property type="match status" value="1"/>
</dbReference>
<keyword evidence="3 11" id="KW-0328">Glycosyltransferase</keyword>
<dbReference type="EMBL" id="GEEE01000176">
    <property type="protein sequence ID" value="JAP63049.1"/>
    <property type="molecule type" value="Transcribed_RNA"/>
</dbReference>
<evidence type="ECO:0000313" key="11">
    <source>
        <dbReference type="EMBL" id="JAP63049.1"/>
    </source>
</evidence>
<gene>
    <name evidence="11" type="primary">GCNT1</name>
    <name evidence="11" type="ORF">TR136733</name>
</gene>
<dbReference type="GO" id="GO:0008375">
    <property type="term" value="F:acetylglucosaminyltransferase activity"/>
    <property type="evidence" value="ECO:0007669"/>
    <property type="project" value="TreeGrafter"/>
</dbReference>
<evidence type="ECO:0000256" key="2">
    <source>
        <dbReference type="ARBA" id="ARBA00004922"/>
    </source>
</evidence>
<accession>A0A0V0JBW0</accession>
<evidence type="ECO:0000256" key="1">
    <source>
        <dbReference type="ARBA" id="ARBA00004606"/>
    </source>
</evidence>
<keyword evidence="4 11" id="KW-0808">Transferase</keyword>
<keyword evidence="6" id="KW-0735">Signal-anchor</keyword>
<evidence type="ECO:0000256" key="10">
    <source>
        <dbReference type="ARBA" id="ARBA00038150"/>
    </source>
</evidence>
<dbReference type="Pfam" id="PF02485">
    <property type="entry name" value="Branch"/>
    <property type="match status" value="1"/>
</dbReference>
<dbReference type="GO" id="GO:0016020">
    <property type="term" value="C:membrane"/>
    <property type="evidence" value="ECO:0007669"/>
    <property type="project" value="UniProtKB-SubCell"/>
</dbReference>
<organism evidence="11">
    <name type="scientific">Schistocephalus solidus</name>
    <name type="common">Tapeworm</name>
    <dbReference type="NCBI Taxonomy" id="70667"/>
    <lineage>
        <taxon>Eukaryota</taxon>
        <taxon>Metazoa</taxon>
        <taxon>Spiralia</taxon>
        <taxon>Lophotrochozoa</taxon>
        <taxon>Platyhelminthes</taxon>
        <taxon>Cestoda</taxon>
        <taxon>Eucestoda</taxon>
        <taxon>Diphyllobothriidea</taxon>
        <taxon>Diphyllobothriidae</taxon>
        <taxon>Schistocephalus</taxon>
    </lineage>
</organism>
<dbReference type="InterPro" id="IPR003406">
    <property type="entry name" value="Glyco_trans_14"/>
</dbReference>
<comment type="similarity">
    <text evidence="10">Belongs to the glycosyltransferase 14 family.</text>
</comment>
<evidence type="ECO:0000256" key="3">
    <source>
        <dbReference type="ARBA" id="ARBA00022676"/>
    </source>
</evidence>
<keyword evidence="8" id="KW-0472">Membrane</keyword>